<organism evidence="1">
    <name type="scientific">marine sediment metagenome</name>
    <dbReference type="NCBI Taxonomy" id="412755"/>
    <lineage>
        <taxon>unclassified sequences</taxon>
        <taxon>metagenomes</taxon>
        <taxon>ecological metagenomes</taxon>
    </lineage>
</organism>
<dbReference type="AlphaFoldDB" id="X1SHG4"/>
<comment type="caution">
    <text evidence="1">The sequence shown here is derived from an EMBL/GenBank/DDBJ whole genome shotgun (WGS) entry which is preliminary data.</text>
</comment>
<protein>
    <submittedName>
        <fullName evidence="1">Uncharacterized protein</fullName>
    </submittedName>
</protein>
<gene>
    <name evidence="1" type="ORF">S12H4_25943</name>
</gene>
<proteinExistence type="predicted"/>
<feature type="non-terminal residue" evidence="1">
    <location>
        <position position="1"/>
    </location>
</feature>
<dbReference type="EMBL" id="BARW01014671">
    <property type="protein sequence ID" value="GAI78566.1"/>
    <property type="molecule type" value="Genomic_DNA"/>
</dbReference>
<evidence type="ECO:0000313" key="1">
    <source>
        <dbReference type="EMBL" id="GAI78566.1"/>
    </source>
</evidence>
<name>X1SHG4_9ZZZZ</name>
<sequence>TKEGPGIRTPDPEYLSMYVCICPIGKTFNAPYRWPAPLYGDEAQPGYVRSFSLSHPTQDDCSVTERKLKAKNLLFVHF</sequence>
<reference evidence="1" key="1">
    <citation type="journal article" date="2014" name="Front. Microbiol.">
        <title>High frequency of phylogenetically diverse reductive dehalogenase-homologous genes in deep subseafloor sedimentary metagenomes.</title>
        <authorList>
            <person name="Kawai M."/>
            <person name="Futagami T."/>
            <person name="Toyoda A."/>
            <person name="Takaki Y."/>
            <person name="Nishi S."/>
            <person name="Hori S."/>
            <person name="Arai W."/>
            <person name="Tsubouchi T."/>
            <person name="Morono Y."/>
            <person name="Uchiyama I."/>
            <person name="Ito T."/>
            <person name="Fujiyama A."/>
            <person name="Inagaki F."/>
            <person name="Takami H."/>
        </authorList>
    </citation>
    <scope>NUCLEOTIDE SEQUENCE</scope>
    <source>
        <strain evidence="1">Expedition CK06-06</strain>
    </source>
</reference>
<accession>X1SHG4</accession>